<dbReference type="Gene3D" id="3.40.50.720">
    <property type="entry name" value="NAD(P)-binding Rossmann-like Domain"/>
    <property type="match status" value="1"/>
</dbReference>
<comment type="caution">
    <text evidence="2">The sequence shown here is derived from an EMBL/GenBank/DDBJ whole genome shotgun (WGS) entry which is preliminary data.</text>
</comment>
<gene>
    <name evidence="2" type="ORF">BHQ10_001492</name>
</gene>
<dbReference type="SUPFAM" id="SSF51735">
    <property type="entry name" value="NAD(P)-binding Rossmann-fold domains"/>
    <property type="match status" value="1"/>
</dbReference>
<protein>
    <recommendedName>
        <fullName evidence="4">NAD(P)-binding protein</fullName>
    </recommendedName>
</protein>
<evidence type="ECO:0000313" key="2">
    <source>
        <dbReference type="EMBL" id="RAO65480.1"/>
    </source>
</evidence>
<dbReference type="Pfam" id="PF00106">
    <property type="entry name" value="adh_short"/>
    <property type="match status" value="1"/>
</dbReference>
<dbReference type="RefSeq" id="XP_040729997.1">
    <property type="nucleotide sequence ID" value="XM_040873534.1"/>
</dbReference>
<dbReference type="OrthoDB" id="1933717at2759"/>
<evidence type="ECO:0000256" key="1">
    <source>
        <dbReference type="ARBA" id="ARBA00006484"/>
    </source>
</evidence>
<reference evidence="2 3" key="1">
    <citation type="journal article" date="2017" name="Biotechnol. Biofuels">
        <title>Differential beta-glucosidase expression as a function of carbon source availability in Talaromyces amestolkiae: a genomic and proteomic approach.</title>
        <authorList>
            <person name="de Eugenio L.I."/>
            <person name="Mendez-Liter J.A."/>
            <person name="Nieto-Dominguez M."/>
            <person name="Alonso L."/>
            <person name="Gil-Munoz J."/>
            <person name="Barriuso J."/>
            <person name="Prieto A."/>
            <person name="Martinez M.J."/>
        </authorList>
    </citation>
    <scope>NUCLEOTIDE SEQUENCE [LARGE SCALE GENOMIC DNA]</scope>
    <source>
        <strain evidence="2 3">CIB</strain>
    </source>
</reference>
<evidence type="ECO:0008006" key="4">
    <source>
        <dbReference type="Google" id="ProtNLM"/>
    </source>
</evidence>
<proteinExistence type="inferred from homology"/>
<dbReference type="GeneID" id="63790709"/>
<organism evidence="2 3">
    <name type="scientific">Talaromyces amestolkiae</name>
    <dbReference type="NCBI Taxonomy" id="1196081"/>
    <lineage>
        <taxon>Eukaryota</taxon>
        <taxon>Fungi</taxon>
        <taxon>Dikarya</taxon>
        <taxon>Ascomycota</taxon>
        <taxon>Pezizomycotina</taxon>
        <taxon>Eurotiomycetes</taxon>
        <taxon>Eurotiomycetidae</taxon>
        <taxon>Eurotiales</taxon>
        <taxon>Trichocomaceae</taxon>
        <taxon>Talaromyces</taxon>
        <taxon>Talaromyces sect. Talaromyces</taxon>
    </lineage>
</organism>
<accession>A0A364KPJ7</accession>
<dbReference type="Proteomes" id="UP000249363">
    <property type="component" value="Unassembled WGS sequence"/>
</dbReference>
<dbReference type="InterPro" id="IPR036291">
    <property type="entry name" value="NAD(P)-bd_dom_sf"/>
</dbReference>
<dbReference type="EMBL" id="MIKG01000002">
    <property type="protein sequence ID" value="RAO65480.1"/>
    <property type="molecule type" value="Genomic_DNA"/>
</dbReference>
<dbReference type="PANTHER" id="PTHR43544:SF32">
    <property type="entry name" value="CHAIN DEHYDROGENASE, PUTATIVE (AFU_ORTHOLOGUE AFUA_5G01530)-RELATED"/>
    <property type="match status" value="1"/>
</dbReference>
<dbReference type="GO" id="GO:0005737">
    <property type="term" value="C:cytoplasm"/>
    <property type="evidence" value="ECO:0007669"/>
    <property type="project" value="TreeGrafter"/>
</dbReference>
<dbReference type="InterPro" id="IPR051468">
    <property type="entry name" value="Fungal_SecMetab_SDRs"/>
</dbReference>
<evidence type="ECO:0000313" key="3">
    <source>
        <dbReference type="Proteomes" id="UP000249363"/>
    </source>
</evidence>
<keyword evidence="3" id="KW-1185">Reference proteome</keyword>
<dbReference type="PRINTS" id="PR00081">
    <property type="entry name" value="GDHRDH"/>
</dbReference>
<comment type="similarity">
    <text evidence="1">Belongs to the short-chain dehydrogenases/reductases (SDR) family.</text>
</comment>
<dbReference type="GO" id="GO:0019748">
    <property type="term" value="P:secondary metabolic process"/>
    <property type="evidence" value="ECO:0007669"/>
    <property type="project" value="TreeGrafter"/>
</dbReference>
<dbReference type="PANTHER" id="PTHR43544">
    <property type="entry name" value="SHORT-CHAIN DEHYDROGENASE/REDUCTASE"/>
    <property type="match status" value="1"/>
</dbReference>
<dbReference type="InterPro" id="IPR002347">
    <property type="entry name" value="SDR_fam"/>
</dbReference>
<sequence>MPKSVFITGANAGIGFQIVRALYSSSKESYHILLGSRSLSNAHKAIENIKTEFPTSTNNTITPIQIDIEDDTSIQSAHDTISSLLTGGKLDVLVNNAGAQFEHDLISGKIGSERELWDKTWSVNTTSTQVVTSKFIPLLLRSDDPRLLFVTSGTASFAGTANLALKVNQPPETKGWPKPGFVGLPAYRSAKTGLNMLMREWHRILKGDGVKVFALSPGLLATGLGGDTELLKKFGAEDPTVAGPFVKSVIEGERDADVGKVVSRAGVQGW</sequence>
<dbReference type="GO" id="GO:0016491">
    <property type="term" value="F:oxidoreductase activity"/>
    <property type="evidence" value="ECO:0007669"/>
    <property type="project" value="TreeGrafter"/>
</dbReference>
<dbReference type="AlphaFoldDB" id="A0A364KPJ7"/>
<name>A0A364KPJ7_TALAM</name>